<keyword evidence="2" id="KW-1185">Reference proteome</keyword>
<organism evidence="1 2">
    <name type="scientific">Caerostris darwini</name>
    <dbReference type="NCBI Taxonomy" id="1538125"/>
    <lineage>
        <taxon>Eukaryota</taxon>
        <taxon>Metazoa</taxon>
        <taxon>Ecdysozoa</taxon>
        <taxon>Arthropoda</taxon>
        <taxon>Chelicerata</taxon>
        <taxon>Arachnida</taxon>
        <taxon>Araneae</taxon>
        <taxon>Araneomorphae</taxon>
        <taxon>Entelegynae</taxon>
        <taxon>Araneoidea</taxon>
        <taxon>Araneidae</taxon>
        <taxon>Caerostris</taxon>
    </lineage>
</organism>
<name>A0AAV4T8E0_9ARAC</name>
<evidence type="ECO:0000313" key="2">
    <source>
        <dbReference type="Proteomes" id="UP001054837"/>
    </source>
</evidence>
<evidence type="ECO:0000313" key="1">
    <source>
        <dbReference type="EMBL" id="GIY41766.1"/>
    </source>
</evidence>
<dbReference type="AlphaFoldDB" id="A0AAV4T8E0"/>
<proteinExistence type="predicted"/>
<dbReference type="EMBL" id="BPLQ01009110">
    <property type="protein sequence ID" value="GIY41766.1"/>
    <property type="molecule type" value="Genomic_DNA"/>
</dbReference>
<dbReference type="Proteomes" id="UP001054837">
    <property type="component" value="Unassembled WGS sequence"/>
</dbReference>
<gene>
    <name evidence="1" type="ORF">CDAR_397531</name>
</gene>
<sequence>MRSCPQLEYRLLLWKASAVAVKVSRSSKSGSPLVAQKWGERRGEKRNFTTDLEKSLEFYFKSCGSCSNPKLLPRCVVNEEPSVVF</sequence>
<reference evidence="1 2" key="1">
    <citation type="submission" date="2021-06" db="EMBL/GenBank/DDBJ databases">
        <title>Caerostris darwini draft genome.</title>
        <authorList>
            <person name="Kono N."/>
            <person name="Arakawa K."/>
        </authorList>
    </citation>
    <scope>NUCLEOTIDE SEQUENCE [LARGE SCALE GENOMIC DNA]</scope>
</reference>
<comment type="caution">
    <text evidence="1">The sequence shown here is derived from an EMBL/GenBank/DDBJ whole genome shotgun (WGS) entry which is preliminary data.</text>
</comment>
<protein>
    <submittedName>
        <fullName evidence="1">Uncharacterized protein</fullName>
    </submittedName>
</protein>
<accession>A0AAV4T8E0</accession>